<evidence type="ECO:0000256" key="2">
    <source>
        <dbReference type="ARBA" id="ARBA00023015"/>
    </source>
</evidence>
<comment type="similarity">
    <text evidence="1">Belongs to the sigma-70 factor family. ECF subfamily.</text>
</comment>
<keyword evidence="8" id="KW-1185">Reference proteome</keyword>
<dbReference type="SUPFAM" id="SSF88659">
    <property type="entry name" value="Sigma3 and sigma4 domains of RNA polymerase sigma factors"/>
    <property type="match status" value="1"/>
</dbReference>
<sequence>MKKADRRQLESLYDRYEQLIYRVAYGVLKSVEQAEDVTQETFIQLYHNLPTLKKLNESDTKRYILKIAKNKAIDYYRKNQKQHDFLSQYQHSQGIAEDNVASKVNELISEEQMVKLLKILPTSYQNVFMYRLYYGLSTREVAELTALSEANVRKQYERAKKKIISTIGGAEDDNIRETLAGIS</sequence>
<dbReference type="GO" id="GO:0003677">
    <property type="term" value="F:DNA binding"/>
    <property type="evidence" value="ECO:0007669"/>
    <property type="project" value="InterPro"/>
</dbReference>
<dbReference type="InterPro" id="IPR036388">
    <property type="entry name" value="WH-like_DNA-bd_sf"/>
</dbReference>
<proteinExistence type="inferred from homology"/>
<dbReference type="RefSeq" id="WP_209524892.1">
    <property type="nucleotide sequence ID" value="NZ_JAEEGA010000002.1"/>
</dbReference>
<gene>
    <name evidence="7" type="ORF">I6N95_03100</name>
</gene>
<dbReference type="SUPFAM" id="SSF88946">
    <property type="entry name" value="Sigma2 domain of RNA polymerase sigma factors"/>
    <property type="match status" value="1"/>
</dbReference>
<evidence type="ECO:0000259" key="5">
    <source>
        <dbReference type="Pfam" id="PF04542"/>
    </source>
</evidence>
<dbReference type="Pfam" id="PF08281">
    <property type="entry name" value="Sigma70_r4_2"/>
    <property type="match status" value="1"/>
</dbReference>
<dbReference type="InterPro" id="IPR014284">
    <property type="entry name" value="RNA_pol_sigma-70_dom"/>
</dbReference>
<evidence type="ECO:0000256" key="1">
    <source>
        <dbReference type="ARBA" id="ARBA00010641"/>
    </source>
</evidence>
<organism evidence="7 8">
    <name type="scientific">Vagococcus allomyrinae</name>
    <dbReference type="NCBI Taxonomy" id="2794353"/>
    <lineage>
        <taxon>Bacteria</taxon>
        <taxon>Bacillati</taxon>
        <taxon>Bacillota</taxon>
        <taxon>Bacilli</taxon>
        <taxon>Lactobacillales</taxon>
        <taxon>Enterococcaceae</taxon>
        <taxon>Vagococcus</taxon>
    </lineage>
</organism>
<dbReference type="Gene3D" id="1.10.1740.10">
    <property type="match status" value="1"/>
</dbReference>
<dbReference type="InterPro" id="IPR013249">
    <property type="entry name" value="RNA_pol_sigma70_r4_t2"/>
</dbReference>
<dbReference type="PANTHER" id="PTHR43133:SF60">
    <property type="entry name" value="RNA POLYMERASE SIGMA FACTOR SIGV"/>
    <property type="match status" value="1"/>
</dbReference>
<keyword evidence="3" id="KW-0731">Sigma factor</keyword>
<dbReference type="InterPro" id="IPR013324">
    <property type="entry name" value="RNA_pol_sigma_r3/r4-like"/>
</dbReference>
<dbReference type="InterPro" id="IPR013325">
    <property type="entry name" value="RNA_pol_sigma_r2"/>
</dbReference>
<dbReference type="PANTHER" id="PTHR43133">
    <property type="entry name" value="RNA POLYMERASE ECF-TYPE SIGMA FACTO"/>
    <property type="match status" value="1"/>
</dbReference>
<dbReference type="GO" id="GO:0006352">
    <property type="term" value="P:DNA-templated transcription initiation"/>
    <property type="evidence" value="ECO:0007669"/>
    <property type="project" value="InterPro"/>
</dbReference>
<feature type="domain" description="RNA polymerase sigma factor 70 region 4 type 2" evidence="6">
    <location>
        <begin position="112"/>
        <end position="163"/>
    </location>
</feature>
<dbReference type="Gene3D" id="1.10.10.10">
    <property type="entry name" value="Winged helix-like DNA-binding domain superfamily/Winged helix DNA-binding domain"/>
    <property type="match status" value="1"/>
</dbReference>
<evidence type="ECO:0000256" key="4">
    <source>
        <dbReference type="ARBA" id="ARBA00023163"/>
    </source>
</evidence>
<dbReference type="InterPro" id="IPR007627">
    <property type="entry name" value="RNA_pol_sigma70_r2"/>
</dbReference>
<evidence type="ECO:0000313" key="7">
    <source>
        <dbReference type="EMBL" id="MBP1039992.1"/>
    </source>
</evidence>
<protein>
    <submittedName>
        <fullName evidence="7">Sigma-70 family RNA polymerase sigma factor</fullName>
    </submittedName>
</protein>
<dbReference type="InterPro" id="IPR039425">
    <property type="entry name" value="RNA_pol_sigma-70-like"/>
</dbReference>
<dbReference type="AlphaFoldDB" id="A0A940P8P8"/>
<keyword evidence="2" id="KW-0805">Transcription regulation</keyword>
<dbReference type="EMBL" id="JAEEGA010000002">
    <property type="protein sequence ID" value="MBP1039992.1"/>
    <property type="molecule type" value="Genomic_DNA"/>
</dbReference>
<evidence type="ECO:0000313" key="8">
    <source>
        <dbReference type="Proteomes" id="UP000674938"/>
    </source>
</evidence>
<name>A0A940P8P8_9ENTE</name>
<feature type="domain" description="RNA polymerase sigma-70 region 2" evidence="5">
    <location>
        <begin position="12"/>
        <end position="81"/>
    </location>
</feature>
<dbReference type="NCBIfam" id="TIGR02937">
    <property type="entry name" value="sigma70-ECF"/>
    <property type="match status" value="1"/>
</dbReference>
<evidence type="ECO:0000259" key="6">
    <source>
        <dbReference type="Pfam" id="PF08281"/>
    </source>
</evidence>
<accession>A0A940P8P8</accession>
<evidence type="ECO:0000256" key="3">
    <source>
        <dbReference type="ARBA" id="ARBA00023082"/>
    </source>
</evidence>
<reference evidence="7" key="1">
    <citation type="submission" date="2020-12" db="EMBL/GenBank/DDBJ databases">
        <title>Vagococcus allomyrinae sp. nov. and Enterococcus lavae sp. nov., isolated from the larvae of Allomyrina dichotoma.</title>
        <authorList>
            <person name="Lee S.D."/>
        </authorList>
    </citation>
    <scope>NUCLEOTIDE SEQUENCE</scope>
    <source>
        <strain evidence="7">BWB3-3</strain>
    </source>
</reference>
<dbReference type="GO" id="GO:0016987">
    <property type="term" value="F:sigma factor activity"/>
    <property type="evidence" value="ECO:0007669"/>
    <property type="project" value="UniProtKB-KW"/>
</dbReference>
<keyword evidence="4" id="KW-0804">Transcription</keyword>
<dbReference type="Pfam" id="PF04542">
    <property type="entry name" value="Sigma70_r2"/>
    <property type="match status" value="1"/>
</dbReference>
<comment type="caution">
    <text evidence="7">The sequence shown here is derived from an EMBL/GenBank/DDBJ whole genome shotgun (WGS) entry which is preliminary data.</text>
</comment>
<dbReference type="Proteomes" id="UP000674938">
    <property type="component" value="Unassembled WGS sequence"/>
</dbReference>